<dbReference type="Pfam" id="PF06050">
    <property type="entry name" value="HGD-D"/>
    <property type="match status" value="1"/>
</dbReference>
<dbReference type="Gene3D" id="3.40.50.11900">
    <property type="match status" value="1"/>
</dbReference>
<comment type="caution">
    <text evidence="1">The sequence shown here is derived from an EMBL/GenBank/DDBJ whole genome shotgun (WGS) entry which is preliminary data.</text>
</comment>
<protein>
    <submittedName>
        <fullName evidence="1">R-2-hydroxyglutaryl-CoA dehydratase subunit/R-2-hydroxyglutaryl-CoA dehydratase activase</fullName>
    </submittedName>
</protein>
<dbReference type="AlphaFoldDB" id="K1T0F1"/>
<dbReference type="EMBL" id="AJWY01011355">
    <property type="protein sequence ID" value="EKC52981.1"/>
    <property type="molecule type" value="Genomic_DNA"/>
</dbReference>
<gene>
    <name evidence="1" type="ORF">LEA_16606</name>
</gene>
<name>K1T0F1_9ZZZZ</name>
<evidence type="ECO:0000313" key="1">
    <source>
        <dbReference type="EMBL" id="EKC52981.1"/>
    </source>
</evidence>
<organism evidence="1">
    <name type="scientific">human gut metagenome</name>
    <dbReference type="NCBI Taxonomy" id="408170"/>
    <lineage>
        <taxon>unclassified sequences</taxon>
        <taxon>metagenomes</taxon>
        <taxon>organismal metagenomes</taxon>
    </lineage>
</organism>
<accession>K1T0F1</accession>
<proteinExistence type="predicted"/>
<dbReference type="InterPro" id="IPR010327">
    <property type="entry name" value="FldB/FldC_alpha/beta"/>
</dbReference>
<reference evidence="1" key="1">
    <citation type="journal article" date="2013" name="Environ. Microbiol.">
        <title>Microbiota from the distal guts of lean and obese adolescents exhibit partial functional redundancy besides clear differences in community structure.</title>
        <authorList>
            <person name="Ferrer M."/>
            <person name="Ruiz A."/>
            <person name="Lanza F."/>
            <person name="Haange S.B."/>
            <person name="Oberbach A."/>
            <person name="Till H."/>
            <person name="Bargiela R."/>
            <person name="Campoy C."/>
            <person name="Segura M.T."/>
            <person name="Richter M."/>
            <person name="von Bergen M."/>
            <person name="Seifert J."/>
            <person name="Suarez A."/>
        </authorList>
    </citation>
    <scope>NUCLEOTIDE SEQUENCE</scope>
</reference>
<feature type="non-terminal residue" evidence="1">
    <location>
        <position position="92"/>
    </location>
</feature>
<sequence length="92" mass="10514">MAGIVYHTIKFCDYYCFEYTKLADSKTPILKIETDYTTQQLGQLSTRLEAFCETLNTENNSKIKMNKNGKYYAGIDSGSTSTELVIFDENKN</sequence>